<accession>A0A0F9E9Z5</accession>
<name>A0A0F9E9Z5_9ZZZZ</name>
<dbReference type="AlphaFoldDB" id="A0A0F9E9Z5"/>
<dbReference type="SUPFAM" id="SSF53756">
    <property type="entry name" value="UDP-Glycosyltransferase/glycogen phosphorylase"/>
    <property type="match status" value="1"/>
</dbReference>
<feature type="non-terminal residue" evidence="1">
    <location>
        <position position="1"/>
    </location>
</feature>
<protein>
    <submittedName>
        <fullName evidence="1">Uncharacterized protein</fullName>
    </submittedName>
</protein>
<sequence length="189" mass="22252">IDVTCFGYNVEHPTERNGVIYKKCQRNNALVKQVQGFDHIMIYSDSCWCWKTILTNLDNITCGISISLVGMYGMTENQDLFKIFKENKKRFKVITHSKYIDYQKCFEEGIGVTIIPNGIDLNEFKSNRDCRENFRKKYSIKTEYIILNIANYFYGKKNEYLADIGLELAEKRGKKDFILFYPEKLIKNK</sequence>
<evidence type="ECO:0000313" key="1">
    <source>
        <dbReference type="EMBL" id="KKL63036.1"/>
    </source>
</evidence>
<gene>
    <name evidence="1" type="ORF">LCGC14_2179190</name>
</gene>
<organism evidence="1">
    <name type="scientific">marine sediment metagenome</name>
    <dbReference type="NCBI Taxonomy" id="412755"/>
    <lineage>
        <taxon>unclassified sequences</taxon>
        <taxon>metagenomes</taxon>
        <taxon>ecological metagenomes</taxon>
    </lineage>
</organism>
<comment type="caution">
    <text evidence="1">The sequence shown here is derived from an EMBL/GenBank/DDBJ whole genome shotgun (WGS) entry which is preliminary data.</text>
</comment>
<reference evidence="1" key="1">
    <citation type="journal article" date="2015" name="Nature">
        <title>Complex archaea that bridge the gap between prokaryotes and eukaryotes.</title>
        <authorList>
            <person name="Spang A."/>
            <person name="Saw J.H."/>
            <person name="Jorgensen S.L."/>
            <person name="Zaremba-Niedzwiedzka K."/>
            <person name="Martijn J."/>
            <person name="Lind A.E."/>
            <person name="van Eijk R."/>
            <person name="Schleper C."/>
            <person name="Guy L."/>
            <person name="Ettema T.J."/>
        </authorList>
    </citation>
    <scope>NUCLEOTIDE SEQUENCE</scope>
</reference>
<proteinExistence type="predicted"/>
<dbReference type="Gene3D" id="3.40.50.2000">
    <property type="entry name" value="Glycogen Phosphorylase B"/>
    <property type="match status" value="2"/>
</dbReference>
<dbReference type="EMBL" id="LAZR01028299">
    <property type="protein sequence ID" value="KKL63036.1"/>
    <property type="molecule type" value="Genomic_DNA"/>
</dbReference>